<feature type="compositionally biased region" description="Basic and acidic residues" evidence="1">
    <location>
        <begin position="43"/>
        <end position="66"/>
    </location>
</feature>
<proteinExistence type="predicted"/>
<comment type="caution">
    <text evidence="2">The sequence shown here is derived from an EMBL/GenBank/DDBJ whole genome shotgun (WGS) entry which is preliminary data.</text>
</comment>
<dbReference type="EMBL" id="JAWJWF010000045">
    <property type="protein sequence ID" value="KAK6627631.1"/>
    <property type="molecule type" value="Genomic_DNA"/>
</dbReference>
<keyword evidence="3" id="KW-1185">Reference proteome</keyword>
<feature type="region of interest" description="Disordered" evidence="1">
    <location>
        <begin position="1"/>
        <end position="66"/>
    </location>
</feature>
<name>A0ABR1AUM8_POLSC</name>
<protein>
    <submittedName>
        <fullName evidence="2">Uncharacterized protein</fullName>
    </submittedName>
</protein>
<evidence type="ECO:0000313" key="3">
    <source>
        <dbReference type="Proteomes" id="UP001359485"/>
    </source>
</evidence>
<evidence type="ECO:0000256" key="1">
    <source>
        <dbReference type="SAM" id="MobiDB-lite"/>
    </source>
</evidence>
<gene>
    <name evidence="2" type="ORF">RUM44_010110</name>
</gene>
<organism evidence="2 3">
    <name type="scientific">Polyplax serrata</name>
    <name type="common">Common mouse louse</name>
    <dbReference type="NCBI Taxonomy" id="468196"/>
    <lineage>
        <taxon>Eukaryota</taxon>
        <taxon>Metazoa</taxon>
        <taxon>Ecdysozoa</taxon>
        <taxon>Arthropoda</taxon>
        <taxon>Hexapoda</taxon>
        <taxon>Insecta</taxon>
        <taxon>Pterygota</taxon>
        <taxon>Neoptera</taxon>
        <taxon>Paraneoptera</taxon>
        <taxon>Psocodea</taxon>
        <taxon>Troctomorpha</taxon>
        <taxon>Phthiraptera</taxon>
        <taxon>Anoplura</taxon>
        <taxon>Polyplacidae</taxon>
        <taxon>Polyplax</taxon>
    </lineage>
</organism>
<feature type="compositionally biased region" description="Basic residues" evidence="1">
    <location>
        <begin position="19"/>
        <end position="29"/>
    </location>
</feature>
<reference evidence="2 3" key="1">
    <citation type="submission" date="2023-09" db="EMBL/GenBank/DDBJ databases">
        <title>Genomes of two closely related lineages of the louse Polyplax serrata with different host specificities.</title>
        <authorList>
            <person name="Martinu J."/>
            <person name="Tarabai H."/>
            <person name="Stefka J."/>
            <person name="Hypsa V."/>
        </authorList>
    </citation>
    <scope>NUCLEOTIDE SEQUENCE [LARGE SCALE GENOMIC DNA]</scope>
    <source>
        <strain evidence="2">98ZLc_SE</strain>
    </source>
</reference>
<evidence type="ECO:0000313" key="2">
    <source>
        <dbReference type="EMBL" id="KAK6627631.1"/>
    </source>
</evidence>
<dbReference type="Proteomes" id="UP001359485">
    <property type="component" value="Unassembled WGS sequence"/>
</dbReference>
<accession>A0ABR1AUM8</accession>
<sequence length="66" mass="7207">MGRDGSIACEESKEGKREKKEKRRGRRPNSGRGCEGAGGSKTDPGEKEIGTKRMKNSRPEVDSGEK</sequence>